<dbReference type="Proteomes" id="UP000283090">
    <property type="component" value="Unassembled WGS sequence"/>
</dbReference>
<name>A0A437ADE8_ARTFL</name>
<dbReference type="OrthoDB" id="5289412at2759"/>
<accession>A0A437ADE8</accession>
<dbReference type="AlphaFoldDB" id="A0A437ADE8"/>
<dbReference type="EMBL" id="SAEB01000003">
    <property type="protein sequence ID" value="RVD88830.1"/>
    <property type="molecule type" value="Genomic_DNA"/>
</dbReference>
<dbReference type="VEuPathDB" id="FungiDB:DFL_003002"/>
<protein>
    <submittedName>
        <fullName evidence="1">Uncharacterized protein</fullName>
    </submittedName>
</protein>
<comment type="caution">
    <text evidence="1">The sequence shown here is derived from an EMBL/GenBank/DDBJ whole genome shotgun (WGS) entry which is preliminary data.</text>
</comment>
<proteinExistence type="predicted"/>
<keyword evidence="2" id="KW-1185">Reference proteome</keyword>
<reference evidence="1 2" key="1">
    <citation type="submission" date="2019-01" db="EMBL/GenBank/DDBJ databases">
        <title>Intercellular communication is required for trap formation in the nematode-trapping fungus Duddingtonia flagrans.</title>
        <authorList>
            <person name="Youssar L."/>
            <person name="Wernet V."/>
            <person name="Hensel N."/>
            <person name="Hildebrandt H.-G."/>
            <person name="Fischer R."/>
        </authorList>
    </citation>
    <scope>NUCLEOTIDE SEQUENCE [LARGE SCALE GENOMIC DNA]</scope>
    <source>
        <strain evidence="1 2">CBS H-5679</strain>
    </source>
</reference>
<dbReference type="GeneID" id="93585313"/>
<organism evidence="1 2">
    <name type="scientific">Arthrobotrys flagrans</name>
    <name type="common">Nematode-trapping fungus</name>
    <name type="synonym">Trichothecium flagrans</name>
    <dbReference type="NCBI Taxonomy" id="97331"/>
    <lineage>
        <taxon>Eukaryota</taxon>
        <taxon>Fungi</taxon>
        <taxon>Dikarya</taxon>
        <taxon>Ascomycota</taxon>
        <taxon>Pezizomycotina</taxon>
        <taxon>Orbiliomycetes</taxon>
        <taxon>Orbiliales</taxon>
        <taxon>Orbiliaceae</taxon>
        <taxon>Arthrobotrys</taxon>
    </lineage>
</organism>
<dbReference type="RefSeq" id="XP_067494374.1">
    <property type="nucleotide sequence ID" value="XM_067631872.1"/>
</dbReference>
<evidence type="ECO:0000313" key="2">
    <source>
        <dbReference type="Proteomes" id="UP000283090"/>
    </source>
</evidence>
<evidence type="ECO:0000313" key="1">
    <source>
        <dbReference type="EMBL" id="RVD88830.1"/>
    </source>
</evidence>
<gene>
    <name evidence="1" type="ORF">DFL_003002</name>
</gene>
<sequence>MSSNTSPILNILPVDVLSYLVEQVIDDEESLKSLSHTNRAFRLLSLPRLQSHTVILDISTGLKGQNGVLDPVFKTINDFNHGKNFRIPSHVRVLEIRDRWAAKHSRLHTPRKKIEEFVDALYSFLGKCISLRKFLRDGYEHEGFKTTDLIKKVLELPKLKVLCLKIHQDTQWCFNETPKFEEYECASTLSKETGEHGLACLSIALPMSLNRPWWDEVWVLCRQIIINNVHTLKHLYFDGPDLEQIVDGMATNSLAKIRLLTLRFRMGFDPIQFCNVLGLTEAVDRKDPSEIQDDAVTSLRRIEFESLQNGGGYADDNTTASDILPYLRTPHIKRSQIFGPSSQISFVNGGMEQVVNPLLMHLSTYEALQFVELQDSSNKTWIENVLNMLASYHGESLRTIMLHQISVDLCYKLGRDPGPIDRLSALRRLEILHHRTSFFWSIDALWKVIKIRNTISEVQIIMRHSPTGLSRRLFRPSIGSYNSFPRRLLTPIYSTAFYLHNRRNKIDTSHYCSQDGELFPSTRVITSHRQRLGASNTDQLDIITYLSHMLNTKRLAKEQQLFPKPQDQAFGPELQNEAAAFSTFVGGMPECLKLFQLEYIQKTGTDPCEMISRDGDAWRKMDGEWVYEKVLTDLWPW</sequence>